<feature type="compositionally biased region" description="Low complexity" evidence="1">
    <location>
        <begin position="463"/>
        <end position="486"/>
    </location>
</feature>
<dbReference type="Proteomes" id="UP000001449">
    <property type="component" value="Chromosome 22"/>
</dbReference>
<dbReference type="PANTHER" id="PTHR24020:SF84">
    <property type="entry name" value="VWFA DOMAIN-CONTAINING PROTEIN"/>
    <property type="match status" value="1"/>
</dbReference>
<proteinExistence type="predicted"/>
<dbReference type="RefSeq" id="XP_002295047.1">
    <property type="nucleotide sequence ID" value="XM_002295011.1"/>
</dbReference>
<dbReference type="InParanoid" id="B8CFM6"/>
<reference evidence="4 5" key="2">
    <citation type="journal article" date="2008" name="Nature">
        <title>The Phaeodactylum genome reveals the evolutionary history of diatom genomes.</title>
        <authorList>
            <person name="Bowler C."/>
            <person name="Allen A.E."/>
            <person name="Badger J.H."/>
            <person name="Grimwood J."/>
            <person name="Jabbari K."/>
            <person name="Kuo A."/>
            <person name="Maheswari U."/>
            <person name="Martens C."/>
            <person name="Maumus F."/>
            <person name="Otillar R.P."/>
            <person name="Rayko E."/>
            <person name="Salamov A."/>
            <person name="Vandepoele K."/>
            <person name="Beszteri B."/>
            <person name="Gruber A."/>
            <person name="Heijde M."/>
            <person name="Katinka M."/>
            <person name="Mock T."/>
            <person name="Valentin K."/>
            <person name="Verret F."/>
            <person name="Berges J.A."/>
            <person name="Brownlee C."/>
            <person name="Cadoret J.P."/>
            <person name="Chiovitti A."/>
            <person name="Choi C.J."/>
            <person name="Coesel S."/>
            <person name="De Martino A."/>
            <person name="Detter J.C."/>
            <person name="Durkin C."/>
            <person name="Falciatore A."/>
            <person name="Fournet J."/>
            <person name="Haruta M."/>
            <person name="Huysman M.J."/>
            <person name="Jenkins B.D."/>
            <person name="Jiroutova K."/>
            <person name="Jorgensen R.E."/>
            <person name="Joubert Y."/>
            <person name="Kaplan A."/>
            <person name="Kroger N."/>
            <person name="Kroth P.G."/>
            <person name="La Roche J."/>
            <person name="Lindquist E."/>
            <person name="Lommer M."/>
            <person name="Martin-Jezequel V."/>
            <person name="Lopez P.J."/>
            <person name="Lucas S."/>
            <person name="Mangogna M."/>
            <person name="McGinnis K."/>
            <person name="Medlin L.K."/>
            <person name="Montsant A."/>
            <person name="Oudot-Le Secq M.P."/>
            <person name="Napoli C."/>
            <person name="Obornik M."/>
            <person name="Parker M.S."/>
            <person name="Petit J.L."/>
            <person name="Porcel B.M."/>
            <person name="Poulsen N."/>
            <person name="Robison M."/>
            <person name="Rychlewski L."/>
            <person name="Rynearson T.A."/>
            <person name="Schmutz J."/>
            <person name="Shapiro H."/>
            <person name="Siaut M."/>
            <person name="Stanley M."/>
            <person name="Sussman M.R."/>
            <person name="Taylor A.R."/>
            <person name="Vardi A."/>
            <person name="von Dassow P."/>
            <person name="Vyverman W."/>
            <person name="Willis A."/>
            <person name="Wyrwicz L.S."/>
            <person name="Rokhsar D.S."/>
            <person name="Weissenbach J."/>
            <person name="Armbrust E.V."/>
            <person name="Green B.R."/>
            <person name="Van de Peer Y."/>
            <person name="Grigoriev I.V."/>
        </authorList>
    </citation>
    <scope>NUCLEOTIDE SEQUENCE [LARGE SCALE GENOMIC DNA]</scope>
    <source>
        <strain evidence="4 5">CCMP1335</strain>
    </source>
</reference>
<dbReference type="GeneID" id="7443891"/>
<organism evidence="4 5">
    <name type="scientific">Thalassiosira pseudonana</name>
    <name type="common">Marine diatom</name>
    <name type="synonym">Cyclotella nana</name>
    <dbReference type="NCBI Taxonomy" id="35128"/>
    <lineage>
        <taxon>Eukaryota</taxon>
        <taxon>Sar</taxon>
        <taxon>Stramenopiles</taxon>
        <taxon>Ochrophyta</taxon>
        <taxon>Bacillariophyta</taxon>
        <taxon>Coscinodiscophyceae</taxon>
        <taxon>Thalassiosirophycidae</taxon>
        <taxon>Thalassiosirales</taxon>
        <taxon>Thalassiosiraceae</taxon>
        <taxon>Thalassiosira</taxon>
    </lineage>
</organism>
<feature type="domain" description="VWFA" evidence="3">
    <location>
        <begin position="608"/>
        <end position="815"/>
    </location>
</feature>
<dbReference type="HOGENOM" id="CLU_345655_0_0_1"/>
<feature type="region of interest" description="Disordered" evidence="1">
    <location>
        <begin position="455"/>
        <end position="510"/>
    </location>
</feature>
<dbReference type="OMA" id="KSRENEW"/>
<sequence>MYASSKMIDNGDDIECPSTPKASSTPIALISPSTPTTPNKRAPSPPRWRFVNEAKSTRGYSSEAAGKVVDGKSSDELGAKYIAPDISLYRPKEEKEAVGKLEIYEPDQPEEELLEGEFAGLPVFEPPSQEPPKKYREWDQKYPISPKKSRENEWFDGDVVDSYKSVDDELSEGNIRCIGKLPLRRESSNAEVFTGQCVLPKKIEGGSGNEMNIDAMKAYQHATSSESMSSNEGNTQCSETFVSLQPNNWKAGNKRSKRERCLYLLVLLLLLTVVILGTVLGTKSNKEVAGAAAAVFVNSASQAPSIMPSLAPSSVIQTSQPSMIPSLLPSTECPANTTPFSINHPFQTTKASTSKWILRDACSGEVVLQCLPCSIGTVVLGGSSGEAQRQEDQLLTNINECIPSDVEYVLEVSADDITSCCGFDASSFVATFDRAMVVNGASSLSKIDGSRTFFGEGDAPCESDSPSTVPSQASSISPSNEPSSMPILPPTKPPSPPPSAPPVTSSRTQSPVAFIGECPEAFVELSYYSVGTRVELGGIAYECSSMSCGSYGFEPGSQTSTLWTQAWKVLGKCEGTNSPSTSPTLRPVVPETLDPTARPTCPTEEDFDLCIAVDMSGSVCNSGFFGNNCVGCSPFVFCQSLFVSQETCCANFGDVQQFARLMVYNLSQFGDKNTSFSVVSFASDAEILSGLSSADKTINVLDQLIYSGGSTNHGQAINACQESLFTSDQNINRKKFIMLITDGVSATDDLNPEADAIDAAETAKSSGITIIPIFISPYNDIDAVSFMSSLSNDGEVYVTNFDSLDSLKDQLVEQVSCS</sequence>
<name>B8CFM6_THAPS</name>
<feature type="region of interest" description="Disordered" evidence="1">
    <location>
        <begin position="1"/>
        <end position="47"/>
    </location>
</feature>
<keyword evidence="5" id="KW-1185">Reference proteome</keyword>
<dbReference type="PROSITE" id="PS50234">
    <property type="entry name" value="VWFA"/>
    <property type="match status" value="1"/>
</dbReference>
<keyword evidence="2" id="KW-1133">Transmembrane helix</keyword>
<keyword evidence="2" id="KW-0812">Transmembrane</keyword>
<evidence type="ECO:0000256" key="1">
    <source>
        <dbReference type="SAM" id="MobiDB-lite"/>
    </source>
</evidence>
<evidence type="ECO:0000256" key="2">
    <source>
        <dbReference type="SAM" id="Phobius"/>
    </source>
</evidence>
<feature type="compositionally biased region" description="Polar residues" evidence="1">
    <location>
        <begin position="20"/>
        <end position="39"/>
    </location>
</feature>
<feature type="compositionally biased region" description="Pro residues" evidence="1">
    <location>
        <begin position="487"/>
        <end position="501"/>
    </location>
</feature>
<gene>
    <name evidence="4" type="ORF">THAPSDRAFT_25739</name>
</gene>
<dbReference type="EMBL" id="CM000653">
    <property type="protein sequence ID" value="EED87827.1"/>
    <property type="molecule type" value="Genomic_DNA"/>
</dbReference>
<dbReference type="Gene3D" id="3.40.50.410">
    <property type="entry name" value="von Willebrand factor, type A domain"/>
    <property type="match status" value="1"/>
</dbReference>
<dbReference type="Pfam" id="PF00092">
    <property type="entry name" value="VWA"/>
    <property type="match status" value="1"/>
</dbReference>
<dbReference type="CDD" id="cd00198">
    <property type="entry name" value="vWFA"/>
    <property type="match status" value="1"/>
</dbReference>
<dbReference type="InterPro" id="IPR050525">
    <property type="entry name" value="ECM_Assembly_Org"/>
</dbReference>
<reference evidence="4 5" key="1">
    <citation type="journal article" date="2004" name="Science">
        <title>The genome of the diatom Thalassiosira pseudonana: ecology, evolution, and metabolism.</title>
        <authorList>
            <person name="Armbrust E.V."/>
            <person name="Berges J.A."/>
            <person name="Bowler C."/>
            <person name="Green B.R."/>
            <person name="Martinez D."/>
            <person name="Putnam N.H."/>
            <person name="Zhou S."/>
            <person name="Allen A.E."/>
            <person name="Apt K.E."/>
            <person name="Bechner M."/>
            <person name="Brzezinski M.A."/>
            <person name="Chaal B.K."/>
            <person name="Chiovitti A."/>
            <person name="Davis A.K."/>
            <person name="Demarest M.S."/>
            <person name="Detter J.C."/>
            <person name="Glavina T."/>
            <person name="Goodstein D."/>
            <person name="Hadi M.Z."/>
            <person name="Hellsten U."/>
            <person name="Hildebrand M."/>
            <person name="Jenkins B.D."/>
            <person name="Jurka J."/>
            <person name="Kapitonov V.V."/>
            <person name="Kroger N."/>
            <person name="Lau W.W."/>
            <person name="Lane T.W."/>
            <person name="Larimer F.W."/>
            <person name="Lippmeier J.C."/>
            <person name="Lucas S."/>
            <person name="Medina M."/>
            <person name="Montsant A."/>
            <person name="Obornik M."/>
            <person name="Parker M.S."/>
            <person name="Palenik B."/>
            <person name="Pazour G.J."/>
            <person name="Richardson P.M."/>
            <person name="Rynearson T.A."/>
            <person name="Saito M.A."/>
            <person name="Schwartz D.C."/>
            <person name="Thamatrakoln K."/>
            <person name="Valentin K."/>
            <person name="Vardi A."/>
            <person name="Wilkerson F.P."/>
            <person name="Rokhsar D.S."/>
        </authorList>
    </citation>
    <scope>NUCLEOTIDE SEQUENCE [LARGE SCALE GENOMIC DNA]</scope>
    <source>
        <strain evidence="4 5">CCMP1335</strain>
    </source>
</reference>
<dbReference type="AlphaFoldDB" id="B8CFM6"/>
<dbReference type="InterPro" id="IPR036465">
    <property type="entry name" value="vWFA_dom_sf"/>
</dbReference>
<accession>B8CFM6</accession>
<keyword evidence="2" id="KW-0472">Membrane</keyword>
<feature type="transmembrane region" description="Helical" evidence="2">
    <location>
        <begin position="261"/>
        <end position="280"/>
    </location>
</feature>
<dbReference type="SUPFAM" id="SSF53300">
    <property type="entry name" value="vWA-like"/>
    <property type="match status" value="1"/>
</dbReference>
<dbReference type="SMART" id="SM00327">
    <property type="entry name" value="VWA"/>
    <property type="match status" value="1"/>
</dbReference>
<evidence type="ECO:0000259" key="3">
    <source>
        <dbReference type="PROSITE" id="PS50234"/>
    </source>
</evidence>
<dbReference type="PaxDb" id="35128-Thaps25739"/>
<dbReference type="KEGG" id="tps:THAPSDRAFT_25739"/>
<dbReference type="STRING" id="35128.B8CFM6"/>
<dbReference type="InterPro" id="IPR002035">
    <property type="entry name" value="VWF_A"/>
</dbReference>
<dbReference type="PANTHER" id="PTHR24020">
    <property type="entry name" value="COLLAGEN ALPHA"/>
    <property type="match status" value="1"/>
</dbReference>
<dbReference type="eggNOG" id="ENOG502RX4H">
    <property type="taxonomic scope" value="Eukaryota"/>
</dbReference>
<protein>
    <recommendedName>
        <fullName evidence="3">VWFA domain-containing protein</fullName>
    </recommendedName>
</protein>
<evidence type="ECO:0000313" key="4">
    <source>
        <dbReference type="EMBL" id="EED87827.1"/>
    </source>
</evidence>
<evidence type="ECO:0000313" key="5">
    <source>
        <dbReference type="Proteomes" id="UP000001449"/>
    </source>
</evidence>